<keyword evidence="2" id="KW-1185">Reference proteome</keyword>
<name>A0A2R5FED2_9PROT</name>
<proteinExistence type="predicted"/>
<accession>A0A2R5FED2</accession>
<organism evidence="1 2">
    <name type="scientific">Novimethylophilus kurashikiensis</name>
    <dbReference type="NCBI Taxonomy" id="1825523"/>
    <lineage>
        <taxon>Bacteria</taxon>
        <taxon>Pseudomonadati</taxon>
        <taxon>Pseudomonadota</taxon>
        <taxon>Betaproteobacteria</taxon>
        <taxon>Nitrosomonadales</taxon>
        <taxon>Methylophilaceae</taxon>
        <taxon>Novimethylophilus</taxon>
    </lineage>
</organism>
<gene>
    <name evidence="1" type="ORF">NMK_2425</name>
</gene>
<evidence type="ECO:0000313" key="1">
    <source>
        <dbReference type="EMBL" id="GBG14824.1"/>
    </source>
</evidence>
<dbReference type="OrthoDB" id="9985830at2"/>
<protein>
    <submittedName>
        <fullName evidence="1">Pyridoxamine 5'-phosphate oxidase</fullName>
    </submittedName>
</protein>
<dbReference type="Proteomes" id="UP000245081">
    <property type="component" value="Unassembled WGS sequence"/>
</dbReference>
<comment type="caution">
    <text evidence="1">The sequence shown here is derived from an EMBL/GenBank/DDBJ whole genome shotgun (WGS) entry which is preliminary data.</text>
</comment>
<reference evidence="1 2" key="1">
    <citation type="journal article" date="2018" name="Environ. Microbiol.">
        <title>Isolation and genomic characterization of Novimethylophilus kurashikiensis gen. nov. sp. nov., a new lanthanide-dependent methylotrophic species of Methylophilaceae.</title>
        <authorList>
            <person name="Lv H."/>
            <person name="Sahin N."/>
            <person name="Tani A."/>
        </authorList>
    </citation>
    <scope>NUCLEOTIDE SEQUENCE [LARGE SCALE GENOMIC DNA]</scope>
    <source>
        <strain evidence="1 2">La2-4</strain>
    </source>
</reference>
<sequence length="130" mass="15140">MLLLFHTDVYMPERIRLSTGELLKLVEPNLQGRMKVSYHASRAAQTDRYGLIDIPEYFDARKAKLIEVEVDHAAGKVTKRVYRQKYDEHHDLVLVITDKWVLKTVWLNCRGDAHRTLDASKYVPNPGRVH</sequence>
<evidence type="ECO:0000313" key="2">
    <source>
        <dbReference type="Proteomes" id="UP000245081"/>
    </source>
</evidence>
<dbReference type="AlphaFoldDB" id="A0A2R5FED2"/>
<dbReference type="RefSeq" id="WP_109016009.1">
    <property type="nucleotide sequence ID" value="NZ_BDOQ01000010.1"/>
</dbReference>
<dbReference type="EMBL" id="BDOQ01000010">
    <property type="protein sequence ID" value="GBG14824.1"/>
    <property type="molecule type" value="Genomic_DNA"/>
</dbReference>